<keyword evidence="11 15" id="KW-0819">tRNA processing</keyword>
<evidence type="ECO:0000256" key="9">
    <source>
        <dbReference type="ARBA" id="ARBA00022679"/>
    </source>
</evidence>
<evidence type="ECO:0000313" key="19">
    <source>
        <dbReference type="EMBL" id="KKR99984.1"/>
    </source>
</evidence>
<dbReference type="CDD" id="cd18080">
    <property type="entry name" value="TrmD-like"/>
    <property type="match status" value="1"/>
</dbReference>
<keyword evidence="8 15" id="KW-0489">Methyltransferase</keyword>
<dbReference type="GO" id="GO:0052906">
    <property type="term" value="F:tRNA (guanine(37)-N1)-methyltransferase activity"/>
    <property type="evidence" value="ECO:0007669"/>
    <property type="project" value="UniProtKB-UniRule"/>
</dbReference>
<comment type="caution">
    <text evidence="19">The sequence shown here is derived from an EMBL/GenBank/DDBJ whole genome shotgun (WGS) entry which is preliminary data.</text>
</comment>
<organism evidence="19 20">
    <name type="scientific">Candidatus Uhrbacteria bacterium GW2011_GWC1_41_20</name>
    <dbReference type="NCBI Taxonomy" id="1618983"/>
    <lineage>
        <taxon>Bacteria</taxon>
        <taxon>Candidatus Uhriibacteriota</taxon>
    </lineage>
</organism>
<accession>A0A0G0VG84</accession>
<evidence type="ECO:0000256" key="3">
    <source>
        <dbReference type="ARBA" id="ARBA00007630"/>
    </source>
</evidence>
<evidence type="ECO:0000256" key="16">
    <source>
        <dbReference type="PIRSR" id="PIRSR000386-1"/>
    </source>
</evidence>
<evidence type="ECO:0000259" key="18">
    <source>
        <dbReference type="Pfam" id="PF01746"/>
    </source>
</evidence>
<dbReference type="InterPro" id="IPR023148">
    <property type="entry name" value="tRNA_m1G_MeTrfase_C_sf"/>
</dbReference>
<evidence type="ECO:0000256" key="15">
    <source>
        <dbReference type="HAMAP-Rule" id="MF_00605"/>
    </source>
</evidence>
<dbReference type="GO" id="GO:0002939">
    <property type="term" value="P:tRNA N1-guanine methylation"/>
    <property type="evidence" value="ECO:0007669"/>
    <property type="project" value="TreeGrafter"/>
</dbReference>
<proteinExistence type="inferred from homology"/>
<comment type="catalytic activity">
    <reaction evidence="14 15 17">
        <text>guanosine(37) in tRNA + S-adenosyl-L-methionine = N(1)-methylguanosine(37) in tRNA + S-adenosyl-L-homocysteine + H(+)</text>
        <dbReference type="Rhea" id="RHEA:36899"/>
        <dbReference type="Rhea" id="RHEA-COMP:10145"/>
        <dbReference type="Rhea" id="RHEA-COMP:10147"/>
        <dbReference type="ChEBI" id="CHEBI:15378"/>
        <dbReference type="ChEBI" id="CHEBI:57856"/>
        <dbReference type="ChEBI" id="CHEBI:59789"/>
        <dbReference type="ChEBI" id="CHEBI:73542"/>
        <dbReference type="ChEBI" id="CHEBI:74269"/>
        <dbReference type="EC" id="2.1.1.228"/>
    </reaction>
</comment>
<dbReference type="EC" id="2.1.1.228" evidence="5 15"/>
<feature type="binding site" evidence="15 16">
    <location>
        <position position="115"/>
    </location>
    <ligand>
        <name>S-adenosyl-L-methionine</name>
        <dbReference type="ChEBI" id="CHEBI:59789"/>
    </ligand>
</feature>
<evidence type="ECO:0000313" key="20">
    <source>
        <dbReference type="Proteomes" id="UP000033930"/>
    </source>
</evidence>
<comment type="caution">
    <text evidence="15">Lacks conserved residue(s) required for the propagation of feature annotation.</text>
</comment>
<feature type="binding site" evidence="16">
    <location>
        <begin position="135"/>
        <end position="140"/>
    </location>
    <ligand>
        <name>S-adenosyl-L-methionine</name>
        <dbReference type="ChEBI" id="CHEBI:59789"/>
    </ligand>
</feature>
<dbReference type="PIRSF" id="PIRSF000386">
    <property type="entry name" value="tRNA_mtase"/>
    <property type="match status" value="1"/>
</dbReference>
<feature type="domain" description="tRNA methyltransferase TRMD/TRM10-type" evidence="18">
    <location>
        <begin position="3"/>
        <end position="227"/>
    </location>
</feature>
<keyword evidence="10 15" id="KW-0949">S-adenosyl-L-methionine</keyword>
<dbReference type="Proteomes" id="UP000033930">
    <property type="component" value="Unassembled WGS sequence"/>
</dbReference>
<dbReference type="NCBIfam" id="NF000648">
    <property type="entry name" value="PRK00026.1"/>
    <property type="match status" value="1"/>
</dbReference>
<keyword evidence="9 15" id="KW-0808">Transferase</keyword>
<evidence type="ECO:0000256" key="2">
    <source>
        <dbReference type="ARBA" id="ARBA00004496"/>
    </source>
</evidence>
<dbReference type="HAMAP" id="MF_00605">
    <property type="entry name" value="TrmD"/>
    <property type="match status" value="1"/>
</dbReference>
<dbReference type="PATRIC" id="fig|1618983.3.peg.42"/>
<dbReference type="InterPro" id="IPR029026">
    <property type="entry name" value="tRNA_m1G_MTases_N"/>
</dbReference>
<evidence type="ECO:0000256" key="10">
    <source>
        <dbReference type="ARBA" id="ARBA00022691"/>
    </source>
</evidence>
<evidence type="ECO:0000256" key="6">
    <source>
        <dbReference type="ARBA" id="ARBA00014679"/>
    </source>
</evidence>
<dbReference type="EMBL" id="LCAW01000001">
    <property type="protein sequence ID" value="KKR99984.1"/>
    <property type="molecule type" value="Genomic_DNA"/>
</dbReference>
<gene>
    <name evidence="15" type="primary">trmD</name>
    <name evidence="19" type="ORF">UU50_C0001G0042</name>
</gene>
<dbReference type="GO" id="GO:0005829">
    <property type="term" value="C:cytosol"/>
    <property type="evidence" value="ECO:0007669"/>
    <property type="project" value="TreeGrafter"/>
</dbReference>
<comment type="subunit">
    <text evidence="4 15 17">Homodimer.</text>
</comment>
<dbReference type="FunFam" id="3.40.1280.10:FF:000001">
    <property type="entry name" value="tRNA (guanine-N(1)-)-methyltransferase"/>
    <property type="match status" value="1"/>
</dbReference>
<comment type="function">
    <text evidence="1 15 17">Specifically methylates guanosine-37 in various tRNAs.</text>
</comment>
<evidence type="ECO:0000256" key="14">
    <source>
        <dbReference type="ARBA" id="ARBA00047783"/>
    </source>
</evidence>
<sequence length="229" mass="25943">MKKFDIITLFPDVIEPYAKASILGRAQKKKLIKIKAHNLRRFSKDKHKKVDDTPYGGGPGMLMTVQPIDNAVRKVRNKLVKKKTRVILTAANGRMFNQFDAKRLAKYDQLIFICGRYEGIDHRVEESIADEVFSVGEYVLTGGELPALIMTDAIARNVSGVLGAESSLESESYNQTGILEYPQYTKPEIYRFRSGLKKKELKVPKVLLSGDHVKIEAWKQEQSKKRSGK</sequence>
<dbReference type="Gene3D" id="3.40.1280.10">
    <property type="match status" value="1"/>
</dbReference>
<evidence type="ECO:0000256" key="12">
    <source>
        <dbReference type="ARBA" id="ARBA00029736"/>
    </source>
</evidence>
<dbReference type="SUPFAM" id="SSF75217">
    <property type="entry name" value="alpha/beta knot"/>
    <property type="match status" value="1"/>
</dbReference>
<dbReference type="NCBIfam" id="TIGR00088">
    <property type="entry name" value="trmD"/>
    <property type="match status" value="1"/>
</dbReference>
<dbReference type="InterPro" id="IPR029028">
    <property type="entry name" value="Alpha/beta_knot_MTases"/>
</dbReference>
<dbReference type="InterPro" id="IPR016009">
    <property type="entry name" value="tRNA_MeTrfase_TRMD/TRM10"/>
</dbReference>
<dbReference type="PANTHER" id="PTHR46417:SF1">
    <property type="entry name" value="TRNA (GUANINE-N(1)-)-METHYLTRANSFERASE"/>
    <property type="match status" value="1"/>
</dbReference>
<keyword evidence="7 15" id="KW-0963">Cytoplasm</keyword>
<evidence type="ECO:0000256" key="13">
    <source>
        <dbReference type="ARBA" id="ARBA00033392"/>
    </source>
</evidence>
<evidence type="ECO:0000256" key="7">
    <source>
        <dbReference type="ARBA" id="ARBA00022490"/>
    </source>
</evidence>
<reference evidence="19 20" key="1">
    <citation type="journal article" date="2015" name="Nature">
        <title>rRNA introns, odd ribosomes, and small enigmatic genomes across a large radiation of phyla.</title>
        <authorList>
            <person name="Brown C.T."/>
            <person name="Hug L.A."/>
            <person name="Thomas B.C."/>
            <person name="Sharon I."/>
            <person name="Castelle C.J."/>
            <person name="Singh A."/>
            <person name="Wilkins M.J."/>
            <person name="Williams K.H."/>
            <person name="Banfield J.F."/>
        </authorList>
    </citation>
    <scope>NUCLEOTIDE SEQUENCE [LARGE SCALE GENOMIC DNA]</scope>
</reference>
<dbReference type="AlphaFoldDB" id="A0A0G0VG84"/>
<evidence type="ECO:0000256" key="8">
    <source>
        <dbReference type="ARBA" id="ARBA00022603"/>
    </source>
</evidence>
<dbReference type="PANTHER" id="PTHR46417">
    <property type="entry name" value="TRNA (GUANINE-N(1)-)-METHYLTRANSFERASE"/>
    <property type="match status" value="1"/>
</dbReference>
<evidence type="ECO:0000256" key="1">
    <source>
        <dbReference type="ARBA" id="ARBA00002634"/>
    </source>
</evidence>
<comment type="subcellular location">
    <subcellularLocation>
        <location evidence="2 15 17">Cytoplasm</location>
    </subcellularLocation>
</comment>
<dbReference type="Gene3D" id="1.10.1270.20">
    <property type="entry name" value="tRNA(m1g37)methyltransferase, domain 2"/>
    <property type="match status" value="1"/>
</dbReference>
<evidence type="ECO:0000256" key="4">
    <source>
        <dbReference type="ARBA" id="ARBA00011738"/>
    </source>
</evidence>
<dbReference type="InterPro" id="IPR002649">
    <property type="entry name" value="tRNA_m1G_MeTrfase_TrmD"/>
</dbReference>
<name>A0A0G0VG84_9BACT</name>
<evidence type="ECO:0000256" key="17">
    <source>
        <dbReference type="RuleBase" id="RU003464"/>
    </source>
</evidence>
<evidence type="ECO:0000256" key="11">
    <source>
        <dbReference type="ARBA" id="ARBA00022694"/>
    </source>
</evidence>
<comment type="similarity">
    <text evidence="3 15 17">Belongs to the RNA methyltransferase TrmD family.</text>
</comment>
<protein>
    <recommendedName>
        <fullName evidence="6 15">tRNA (guanine-N(1)-)-methyltransferase</fullName>
        <ecNumber evidence="5 15">2.1.1.228</ecNumber>
    </recommendedName>
    <alternativeName>
        <fullName evidence="12 15">M1G-methyltransferase</fullName>
    </alternativeName>
    <alternativeName>
        <fullName evidence="13 15">tRNA [GM37] methyltransferase</fullName>
    </alternativeName>
</protein>
<dbReference type="Pfam" id="PF01746">
    <property type="entry name" value="tRNA_m1G_MT"/>
    <property type="match status" value="1"/>
</dbReference>
<evidence type="ECO:0000256" key="5">
    <source>
        <dbReference type="ARBA" id="ARBA00012807"/>
    </source>
</evidence>